<evidence type="ECO:0000259" key="9">
    <source>
        <dbReference type="PROSITE" id="PS51917"/>
    </source>
</evidence>
<name>A0AAF3FKW6_9BILA</name>
<dbReference type="InterPro" id="IPR044868">
    <property type="entry name" value="Rpn13/ADRM1_Pru"/>
</dbReference>
<feature type="domain" description="DEUBAD" evidence="8">
    <location>
        <begin position="229"/>
        <end position="343"/>
    </location>
</feature>
<evidence type="ECO:0000259" key="8">
    <source>
        <dbReference type="PROSITE" id="PS51916"/>
    </source>
</evidence>
<comment type="similarity">
    <text evidence="3">Belongs to the ADRM1 family.</text>
</comment>
<evidence type="ECO:0000313" key="11">
    <source>
        <dbReference type="WBParaSite" id="MBELARI_LOCUS6720"/>
    </source>
</evidence>
<dbReference type="GO" id="GO:0005634">
    <property type="term" value="C:nucleus"/>
    <property type="evidence" value="ECO:0007669"/>
    <property type="project" value="UniProtKB-SubCell"/>
</dbReference>
<keyword evidence="5" id="KW-0647">Proteasome</keyword>
<evidence type="ECO:0000256" key="1">
    <source>
        <dbReference type="ARBA" id="ARBA00004123"/>
    </source>
</evidence>
<dbReference type="GO" id="GO:0005737">
    <property type="term" value="C:cytoplasm"/>
    <property type="evidence" value="ECO:0007669"/>
    <property type="project" value="UniProtKB-SubCell"/>
</dbReference>
<proteinExistence type="inferred from homology"/>
<evidence type="ECO:0000256" key="3">
    <source>
        <dbReference type="ARBA" id="ARBA00009216"/>
    </source>
</evidence>
<evidence type="ECO:0000256" key="2">
    <source>
        <dbReference type="ARBA" id="ARBA00004496"/>
    </source>
</evidence>
<dbReference type="InterPro" id="IPR032368">
    <property type="entry name" value="RPN13_DEUBAD"/>
</dbReference>
<dbReference type="GO" id="GO:0070628">
    <property type="term" value="F:proteasome binding"/>
    <property type="evidence" value="ECO:0007669"/>
    <property type="project" value="TreeGrafter"/>
</dbReference>
<dbReference type="PANTHER" id="PTHR12225:SF0">
    <property type="entry name" value="PROTEASOMAL UBIQUITIN RECEPTOR ADRM1"/>
    <property type="match status" value="1"/>
</dbReference>
<evidence type="ECO:0000256" key="7">
    <source>
        <dbReference type="SAM" id="MobiDB-lite"/>
    </source>
</evidence>
<dbReference type="PANTHER" id="PTHR12225">
    <property type="entry name" value="ADHESION REGULATING MOLECULE 1 110 KDA CELL MEMBRANE GLYCOPROTEIN"/>
    <property type="match status" value="1"/>
</dbReference>
<evidence type="ECO:0000313" key="10">
    <source>
        <dbReference type="Proteomes" id="UP000887575"/>
    </source>
</evidence>
<protein>
    <submittedName>
        <fullName evidence="11">Uncharacterized protein</fullName>
    </submittedName>
</protein>
<feature type="domain" description="Pru" evidence="9">
    <location>
        <begin position="11"/>
        <end position="130"/>
    </location>
</feature>
<feature type="compositionally biased region" description="Polar residues" evidence="7">
    <location>
        <begin position="207"/>
        <end position="232"/>
    </location>
</feature>
<dbReference type="PROSITE" id="PS51917">
    <property type="entry name" value="PRU"/>
    <property type="match status" value="1"/>
</dbReference>
<evidence type="ECO:0000256" key="4">
    <source>
        <dbReference type="ARBA" id="ARBA00022490"/>
    </source>
</evidence>
<dbReference type="GO" id="GO:0008541">
    <property type="term" value="C:proteasome regulatory particle, lid subcomplex"/>
    <property type="evidence" value="ECO:0007669"/>
    <property type="project" value="TreeGrafter"/>
</dbReference>
<dbReference type="GO" id="GO:0061133">
    <property type="term" value="F:endopeptidase activator activity"/>
    <property type="evidence" value="ECO:0007669"/>
    <property type="project" value="TreeGrafter"/>
</dbReference>
<evidence type="ECO:0000256" key="6">
    <source>
        <dbReference type="ARBA" id="ARBA00023242"/>
    </source>
</evidence>
<dbReference type="InterPro" id="IPR038633">
    <property type="entry name" value="Rpn13/ADRM1_Pru_sf"/>
</dbReference>
<evidence type="ECO:0000256" key="5">
    <source>
        <dbReference type="ARBA" id="ARBA00022942"/>
    </source>
</evidence>
<sequence>MMFSTAPKAHANGRNEVQIKAGRAKLTPGPKEGFWKVEPEVVRGLLKVRKTDDGYAHLQWKNLSSNVIEDDLILLTGDAIFMNVTECTDGKVYMVKFRSTQERRVFWIQDGTPNSDKDLVKKVNALISNDTSDLFSSIQRSQRAGASGSPPRTPVALDSLWTPQNPTDRSRRVLGLDRYNAEDLRQMLAQITSRHNPFENLLGLSEDLSNGSAQNRAQNPLKSENSETSTSGHDVCDFNEVFKDPKVLEAIKKNKDRFMDKTIEYQEGSDQKVLLTEEVETTTRRPEFQNAVRSITYAINSGQIGSVLQQFGLPENVVNASNSGDALELANALTAAELGYADREIKQESRTDGANSNDHMETE</sequence>
<dbReference type="WBParaSite" id="MBELARI_LOCUS6720">
    <property type="protein sequence ID" value="MBELARI_LOCUS6720"/>
    <property type="gene ID" value="MBELARI_LOCUS6720"/>
</dbReference>
<feature type="compositionally biased region" description="Basic and acidic residues" evidence="7">
    <location>
        <begin position="342"/>
        <end position="351"/>
    </location>
</feature>
<comment type="subcellular location">
    <subcellularLocation>
        <location evidence="2">Cytoplasm</location>
    </subcellularLocation>
    <subcellularLocation>
        <location evidence="1">Nucleus</location>
    </subcellularLocation>
</comment>
<feature type="region of interest" description="Disordered" evidence="7">
    <location>
        <begin position="205"/>
        <end position="233"/>
    </location>
</feature>
<dbReference type="InterPro" id="IPR038108">
    <property type="entry name" value="RPN13_DEUBAD_sf"/>
</dbReference>
<dbReference type="Pfam" id="PF04683">
    <property type="entry name" value="Rpn13_ADRM1_Pru"/>
    <property type="match status" value="1"/>
</dbReference>
<dbReference type="PROSITE" id="PS51916">
    <property type="entry name" value="DEUBAD"/>
    <property type="match status" value="1"/>
</dbReference>
<feature type="region of interest" description="Disordered" evidence="7">
    <location>
        <begin position="138"/>
        <end position="169"/>
    </location>
</feature>
<dbReference type="Pfam" id="PF16550">
    <property type="entry name" value="RPN13_C"/>
    <property type="match status" value="1"/>
</dbReference>
<keyword evidence="10" id="KW-1185">Reference proteome</keyword>
<keyword evidence="6" id="KW-0539">Nucleus</keyword>
<dbReference type="InterPro" id="IPR006773">
    <property type="entry name" value="Rpn13/ADRM1"/>
</dbReference>
<feature type="region of interest" description="Disordered" evidence="7">
    <location>
        <begin position="342"/>
        <end position="363"/>
    </location>
</feature>
<dbReference type="AlphaFoldDB" id="A0AAF3FKW6"/>
<organism evidence="10 11">
    <name type="scientific">Mesorhabditis belari</name>
    <dbReference type="NCBI Taxonomy" id="2138241"/>
    <lineage>
        <taxon>Eukaryota</taxon>
        <taxon>Metazoa</taxon>
        <taxon>Ecdysozoa</taxon>
        <taxon>Nematoda</taxon>
        <taxon>Chromadorea</taxon>
        <taxon>Rhabditida</taxon>
        <taxon>Rhabditina</taxon>
        <taxon>Rhabditomorpha</taxon>
        <taxon>Rhabditoidea</taxon>
        <taxon>Rhabditidae</taxon>
        <taxon>Mesorhabditinae</taxon>
        <taxon>Mesorhabditis</taxon>
    </lineage>
</organism>
<dbReference type="InterPro" id="IPR044867">
    <property type="entry name" value="DEUBAD_dom"/>
</dbReference>
<dbReference type="Proteomes" id="UP000887575">
    <property type="component" value="Unassembled WGS sequence"/>
</dbReference>
<reference evidence="11" key="1">
    <citation type="submission" date="2024-02" db="UniProtKB">
        <authorList>
            <consortium name="WormBaseParasite"/>
        </authorList>
    </citation>
    <scope>IDENTIFICATION</scope>
</reference>
<dbReference type="Gene3D" id="1.10.2020.20">
    <property type="match status" value="1"/>
</dbReference>
<dbReference type="Gene3D" id="2.30.29.70">
    <property type="entry name" value="Proteasomal ubiquitin receptor Rpn13/ADRM1"/>
    <property type="match status" value="1"/>
</dbReference>
<accession>A0AAF3FKW6</accession>
<keyword evidence="4" id="KW-0963">Cytoplasm</keyword>